<keyword evidence="1" id="KW-0677">Repeat</keyword>
<accession>A0A0L7KZK8</accession>
<feature type="region of interest" description="Disordered" evidence="3">
    <location>
        <begin position="1"/>
        <end position="163"/>
    </location>
</feature>
<dbReference type="STRING" id="104452.A0A0L7KZK8"/>
<dbReference type="SUPFAM" id="SSF47473">
    <property type="entry name" value="EF-hand"/>
    <property type="match status" value="1"/>
</dbReference>
<dbReference type="InterPro" id="IPR018247">
    <property type="entry name" value="EF_Hand_1_Ca_BS"/>
</dbReference>
<feature type="domain" description="EF-hand" evidence="4">
    <location>
        <begin position="266"/>
        <end position="301"/>
    </location>
</feature>
<dbReference type="PANTHER" id="PTHR23048">
    <property type="entry name" value="MYOSIN LIGHT CHAIN 1, 3"/>
    <property type="match status" value="1"/>
</dbReference>
<feature type="compositionally biased region" description="Basic and acidic residues" evidence="3">
    <location>
        <begin position="125"/>
        <end position="146"/>
    </location>
</feature>
<dbReference type="Pfam" id="PF13833">
    <property type="entry name" value="EF-hand_8"/>
    <property type="match status" value="1"/>
</dbReference>
<keyword evidence="2" id="KW-0106">Calcium</keyword>
<dbReference type="PROSITE" id="PS50222">
    <property type="entry name" value="EF_HAND_2"/>
    <property type="match status" value="1"/>
</dbReference>
<dbReference type="PANTHER" id="PTHR23048:SF0">
    <property type="entry name" value="CALMODULIN LIKE 3"/>
    <property type="match status" value="1"/>
</dbReference>
<dbReference type="InterPro" id="IPR050230">
    <property type="entry name" value="CALM/Myosin/TropC-like"/>
</dbReference>
<dbReference type="EMBL" id="JTDY01004036">
    <property type="protein sequence ID" value="KOB68683.1"/>
    <property type="molecule type" value="Genomic_DNA"/>
</dbReference>
<dbReference type="FunFam" id="1.10.238.10:FF:000178">
    <property type="entry name" value="Calmodulin-2 A"/>
    <property type="match status" value="1"/>
</dbReference>
<comment type="caution">
    <text evidence="5">The sequence shown here is derived from an EMBL/GenBank/DDBJ whole genome shotgun (WGS) entry which is preliminary data.</text>
</comment>
<feature type="compositionally biased region" description="Acidic residues" evidence="3">
    <location>
        <begin position="114"/>
        <end position="124"/>
    </location>
</feature>
<feature type="compositionally biased region" description="Low complexity" evidence="3">
    <location>
        <begin position="1"/>
        <end position="22"/>
    </location>
</feature>
<reference evidence="5 6" key="1">
    <citation type="journal article" date="2015" name="Genome Biol. Evol.">
        <title>The genome of winter moth (Operophtera brumata) provides a genomic perspective on sexual dimorphism and phenology.</title>
        <authorList>
            <person name="Derks M.F."/>
            <person name="Smit S."/>
            <person name="Salis L."/>
            <person name="Schijlen E."/>
            <person name="Bossers A."/>
            <person name="Mateman C."/>
            <person name="Pijl A.S."/>
            <person name="de Ridder D."/>
            <person name="Groenen M.A."/>
            <person name="Visser M.E."/>
            <person name="Megens H.J."/>
        </authorList>
    </citation>
    <scope>NUCLEOTIDE SEQUENCE [LARGE SCALE GENOMIC DNA]</scope>
    <source>
        <strain evidence="5">WM2013NL</strain>
        <tissue evidence="5">Head and thorax</tissue>
    </source>
</reference>
<dbReference type="Proteomes" id="UP000037510">
    <property type="component" value="Unassembled WGS sequence"/>
</dbReference>
<gene>
    <name evidence="5" type="ORF">OBRU01_17975</name>
</gene>
<evidence type="ECO:0000313" key="5">
    <source>
        <dbReference type="EMBL" id="KOB68683.1"/>
    </source>
</evidence>
<evidence type="ECO:0000259" key="4">
    <source>
        <dbReference type="PROSITE" id="PS50222"/>
    </source>
</evidence>
<dbReference type="Gene3D" id="1.10.238.10">
    <property type="entry name" value="EF-hand"/>
    <property type="match status" value="2"/>
</dbReference>
<dbReference type="AlphaFoldDB" id="A0A0L7KZK8"/>
<evidence type="ECO:0000313" key="6">
    <source>
        <dbReference type="Proteomes" id="UP000037510"/>
    </source>
</evidence>
<dbReference type="PROSITE" id="PS00018">
    <property type="entry name" value="EF_HAND_1"/>
    <property type="match status" value="1"/>
</dbReference>
<evidence type="ECO:0000256" key="3">
    <source>
        <dbReference type="SAM" id="MobiDB-lite"/>
    </source>
</evidence>
<organism evidence="5 6">
    <name type="scientific">Operophtera brumata</name>
    <name type="common">Winter moth</name>
    <name type="synonym">Phalaena brumata</name>
    <dbReference type="NCBI Taxonomy" id="104452"/>
    <lineage>
        <taxon>Eukaryota</taxon>
        <taxon>Metazoa</taxon>
        <taxon>Ecdysozoa</taxon>
        <taxon>Arthropoda</taxon>
        <taxon>Hexapoda</taxon>
        <taxon>Insecta</taxon>
        <taxon>Pterygota</taxon>
        <taxon>Neoptera</taxon>
        <taxon>Endopterygota</taxon>
        <taxon>Lepidoptera</taxon>
        <taxon>Glossata</taxon>
        <taxon>Ditrysia</taxon>
        <taxon>Geometroidea</taxon>
        <taxon>Geometridae</taxon>
        <taxon>Larentiinae</taxon>
        <taxon>Operophtera</taxon>
    </lineage>
</organism>
<evidence type="ECO:0000256" key="2">
    <source>
        <dbReference type="ARBA" id="ARBA00022837"/>
    </source>
</evidence>
<dbReference type="InterPro" id="IPR011992">
    <property type="entry name" value="EF-hand-dom_pair"/>
</dbReference>
<dbReference type="InterPro" id="IPR002048">
    <property type="entry name" value="EF_hand_dom"/>
</dbReference>
<name>A0A0L7KZK8_OPEBR</name>
<keyword evidence="6" id="KW-1185">Reference proteome</keyword>
<dbReference type="CDD" id="cd00051">
    <property type="entry name" value="EFh"/>
    <property type="match status" value="1"/>
</dbReference>
<feature type="compositionally biased region" description="Basic and acidic residues" evidence="3">
    <location>
        <begin position="26"/>
        <end position="85"/>
    </location>
</feature>
<sequence>MENETPTIEGTETPDTTTAAESEAGDPEKVREDGVVDHGEIGGEGVVDHGEIGGDGVVDHAEISGEGVVDHGEIGGEGVVDHGEIGGEGAEEVGGEHMEGEHAEGEEKDKVLGEGEELMGEEMEGEHAEVKETEAEKVKEEEKVEEKVEEEEQYVEPPPPDPTAPFGFTDSSEALKDPFTLRLDQIAEVEQLWEYFQNYTPAYTDIDNYITEKELSYMLKALILMTVTPEQFQEVIAYCARPPHPEGHITFEQFQKIVTIRQRECTAEEELRSALLVFDSGRTGLMDRELLKEVLLKQGYKMPQKQLNNLMKEVDMSNDGTIGVEDVVGTMCMDLNTEDLITLRNKLFPSDEPPPPDED</sequence>
<evidence type="ECO:0000256" key="1">
    <source>
        <dbReference type="ARBA" id="ARBA00022737"/>
    </source>
</evidence>
<dbReference type="GO" id="GO:0016460">
    <property type="term" value="C:myosin II complex"/>
    <property type="evidence" value="ECO:0007669"/>
    <property type="project" value="TreeGrafter"/>
</dbReference>
<protein>
    <submittedName>
        <fullName evidence="5">Calmodulin-A</fullName>
    </submittedName>
</protein>
<proteinExistence type="predicted"/>
<dbReference type="GO" id="GO:0005509">
    <property type="term" value="F:calcium ion binding"/>
    <property type="evidence" value="ECO:0007669"/>
    <property type="project" value="InterPro"/>
</dbReference>
<feature type="compositionally biased region" description="Basic and acidic residues" evidence="3">
    <location>
        <begin position="94"/>
        <end position="113"/>
    </location>
</feature>